<dbReference type="GO" id="GO:0006210">
    <property type="term" value="P:thymine catabolic process"/>
    <property type="evidence" value="ECO:0007669"/>
    <property type="project" value="TreeGrafter"/>
</dbReference>
<proteinExistence type="inferred from homology"/>
<dbReference type="PANTHER" id="PTHR43866">
    <property type="entry name" value="MALONATE-SEMIALDEHYDE DEHYDROGENASE"/>
    <property type="match status" value="1"/>
</dbReference>
<dbReference type="FunFam" id="3.40.605.10:FF:000003">
    <property type="entry name" value="Methylmalonate-semialdehyde dehydrogenase [acylating]"/>
    <property type="match status" value="1"/>
</dbReference>
<evidence type="ECO:0000256" key="2">
    <source>
        <dbReference type="ARBA" id="ARBA00013048"/>
    </source>
</evidence>
<dbReference type="GO" id="GO:0005739">
    <property type="term" value="C:mitochondrion"/>
    <property type="evidence" value="ECO:0007669"/>
    <property type="project" value="TreeGrafter"/>
</dbReference>
<reference evidence="7" key="2">
    <citation type="submission" date="2008-08" db="EMBL/GenBank/DDBJ databases">
        <authorList>
            <consortium name="Diatom Consortium"/>
            <person name="Grigoriev I."/>
            <person name="Grimwood J."/>
            <person name="Kuo A."/>
            <person name="Otillar R.P."/>
            <person name="Salamov A."/>
            <person name="Detter J.C."/>
            <person name="Lindquist E."/>
            <person name="Shapiro H."/>
            <person name="Lucas S."/>
            <person name="Glavina del Rio T."/>
            <person name="Pitluck S."/>
            <person name="Rokhsar D."/>
            <person name="Bowler C."/>
        </authorList>
    </citation>
    <scope>GENOME REANNOTATION</scope>
    <source>
        <strain evidence="7">CCAP 1055/1</strain>
    </source>
</reference>
<dbReference type="CDD" id="cd07085">
    <property type="entry name" value="ALDH_F6_MMSDH"/>
    <property type="match status" value="1"/>
</dbReference>
<dbReference type="OrthoDB" id="310895at2759"/>
<sequence>MTIIRPLLAAVSANRSFTPSNSKRFLACQPNVAGKWLNEKDVYNYFTNNAFVTSSSSDRLPVINPATQQLSGNIAENTADEFDEVVLKAVHAYEDWKLVPVQQRQRVMLEYQRLIRDRTADLAGLITAENGKTLADAKGDVFRGLEVVESACQVAPQMLGDSLAGVSSTVDTVSFREPLGVCTGVCPFNFPAMIPLWMFPLAVASGNSFILKPSEKTPSASLLLAELAAEAGLPENVLQIVHGGKDTVDRICSHKDIQAISFVGGNFAGEYIFQQGTAHGKRVQSNMGAKNHAVVLPDADRGATVRALVGAAFGAAGQRCMALSTLILVGEAQDWLSDIVEEAAKLSVGAGWEDGVDVGPLITHDAKNRVLDIIHRSIDQGAEIPLDGRDVHVNEYSTGNFLGPTVLSKITPSNIGYQEEIFGPVLACLEAKSLEEAMQIVNSNPYGNGCAIFTASGAAARKFTREIQAGQVGINVPIPVPLPMFSFTGNKASIRGDLNFYGKSGVQFYTQLKTVTSNWPYRSADLGGMTMPTMGKE</sequence>
<dbReference type="eggNOG" id="KOG2449">
    <property type="taxonomic scope" value="Eukaryota"/>
</dbReference>
<evidence type="ECO:0000313" key="6">
    <source>
        <dbReference type="EMBL" id="EEC43907.1"/>
    </source>
</evidence>
<dbReference type="KEGG" id="pti:PHATRDRAFT_23467"/>
<dbReference type="InterPro" id="IPR016162">
    <property type="entry name" value="Ald_DH_N"/>
</dbReference>
<dbReference type="NCBIfam" id="TIGR01722">
    <property type="entry name" value="MMSDH"/>
    <property type="match status" value="1"/>
</dbReference>
<dbReference type="EC" id="1.2.1.27" evidence="2"/>
<dbReference type="Proteomes" id="UP000000759">
    <property type="component" value="Chromosome 24"/>
</dbReference>
<accession>B7GBU6</accession>
<dbReference type="Gene3D" id="3.40.309.10">
    <property type="entry name" value="Aldehyde Dehydrogenase, Chain A, domain 2"/>
    <property type="match status" value="1"/>
</dbReference>
<organism evidence="6 7">
    <name type="scientific">Phaeodactylum tricornutum (strain CCAP 1055/1)</name>
    <dbReference type="NCBI Taxonomy" id="556484"/>
    <lineage>
        <taxon>Eukaryota</taxon>
        <taxon>Sar</taxon>
        <taxon>Stramenopiles</taxon>
        <taxon>Ochrophyta</taxon>
        <taxon>Bacillariophyta</taxon>
        <taxon>Bacillariophyceae</taxon>
        <taxon>Bacillariophycidae</taxon>
        <taxon>Naviculales</taxon>
        <taxon>Phaeodactylaceae</taxon>
        <taxon>Phaeodactylum</taxon>
    </lineage>
</organism>
<dbReference type="InterPro" id="IPR016163">
    <property type="entry name" value="Ald_DH_C"/>
</dbReference>
<dbReference type="RefSeq" id="XP_002184508.1">
    <property type="nucleotide sequence ID" value="XM_002184472.1"/>
</dbReference>
<dbReference type="SUPFAM" id="SSF53720">
    <property type="entry name" value="ALDH-like"/>
    <property type="match status" value="1"/>
</dbReference>
<comment type="similarity">
    <text evidence="1">Belongs to the aldehyde dehydrogenase family.</text>
</comment>
<dbReference type="InterPro" id="IPR016161">
    <property type="entry name" value="Ald_DH/histidinol_DH"/>
</dbReference>
<protein>
    <recommendedName>
        <fullName evidence="2">methylmalonate-semialdehyde dehydrogenase (CoA acylating)</fullName>
        <ecNumber evidence="2">1.2.1.27</ecNumber>
    </recommendedName>
</protein>
<keyword evidence="7" id="KW-1185">Reference proteome</keyword>
<dbReference type="GO" id="GO:0006574">
    <property type="term" value="P:L-valine catabolic process"/>
    <property type="evidence" value="ECO:0007669"/>
    <property type="project" value="TreeGrafter"/>
</dbReference>
<feature type="domain" description="Aldehyde dehydrogenase" evidence="5">
    <location>
        <begin position="52"/>
        <end position="515"/>
    </location>
</feature>
<evidence type="ECO:0000313" key="7">
    <source>
        <dbReference type="Proteomes" id="UP000000759"/>
    </source>
</evidence>
<dbReference type="OMA" id="GGAKNHI"/>
<dbReference type="HOGENOM" id="CLU_005391_1_10_1"/>
<dbReference type="PANTHER" id="PTHR43866:SF3">
    <property type="entry name" value="METHYLMALONATE-SEMIALDEHYDE DEHYDROGENASE [ACYLATING], MITOCHONDRIAL"/>
    <property type="match status" value="1"/>
</dbReference>
<evidence type="ECO:0000256" key="4">
    <source>
        <dbReference type="ARBA" id="ARBA00023027"/>
    </source>
</evidence>
<keyword evidence="3 6" id="KW-0560">Oxidoreductase</keyword>
<keyword evidence="4" id="KW-0520">NAD</keyword>
<dbReference type="GeneID" id="7198449"/>
<dbReference type="AlphaFoldDB" id="B7GBU6"/>
<dbReference type="PROSITE" id="PS00070">
    <property type="entry name" value="ALDEHYDE_DEHYDR_CYS"/>
    <property type="match status" value="1"/>
</dbReference>
<dbReference type="Gene3D" id="3.40.605.10">
    <property type="entry name" value="Aldehyde Dehydrogenase, Chain A, domain 1"/>
    <property type="match status" value="1"/>
</dbReference>
<evidence type="ECO:0000256" key="3">
    <source>
        <dbReference type="ARBA" id="ARBA00023002"/>
    </source>
</evidence>
<dbReference type="STRING" id="556484.B7GBU6"/>
<dbReference type="GO" id="GO:0004491">
    <property type="term" value="F:methylmalonate-semialdehyde dehydrogenase (acylating, NAD) activity"/>
    <property type="evidence" value="ECO:0007669"/>
    <property type="project" value="UniProtKB-EC"/>
</dbReference>
<dbReference type="EMBL" id="CM000626">
    <property type="protein sequence ID" value="EEC43907.1"/>
    <property type="molecule type" value="Genomic_DNA"/>
</dbReference>
<dbReference type="PaxDb" id="2850-Phatr23467"/>
<dbReference type="InterPro" id="IPR016160">
    <property type="entry name" value="Ald_DH_CS_CYS"/>
</dbReference>
<dbReference type="Pfam" id="PF00171">
    <property type="entry name" value="Aldedh"/>
    <property type="match status" value="1"/>
</dbReference>
<evidence type="ECO:0000259" key="5">
    <source>
        <dbReference type="Pfam" id="PF00171"/>
    </source>
</evidence>
<dbReference type="InterPro" id="IPR010061">
    <property type="entry name" value="MeMal-semiAld_DH"/>
</dbReference>
<dbReference type="InParanoid" id="B7GBU6"/>
<dbReference type="InterPro" id="IPR015590">
    <property type="entry name" value="Aldehyde_DH_dom"/>
</dbReference>
<name>B7GBU6_PHATC</name>
<gene>
    <name evidence="6" type="ORF">PHATRDRAFT_23467</name>
</gene>
<dbReference type="FunFam" id="3.40.309.10:FF:000002">
    <property type="entry name" value="Methylmalonate-semialdehyde dehydrogenase (Acylating)"/>
    <property type="match status" value="1"/>
</dbReference>
<evidence type="ECO:0000256" key="1">
    <source>
        <dbReference type="ARBA" id="ARBA00009986"/>
    </source>
</evidence>
<reference evidence="6 7" key="1">
    <citation type="journal article" date="2008" name="Nature">
        <title>The Phaeodactylum genome reveals the evolutionary history of diatom genomes.</title>
        <authorList>
            <person name="Bowler C."/>
            <person name="Allen A.E."/>
            <person name="Badger J.H."/>
            <person name="Grimwood J."/>
            <person name="Jabbari K."/>
            <person name="Kuo A."/>
            <person name="Maheswari U."/>
            <person name="Martens C."/>
            <person name="Maumus F."/>
            <person name="Otillar R.P."/>
            <person name="Rayko E."/>
            <person name="Salamov A."/>
            <person name="Vandepoele K."/>
            <person name="Beszteri B."/>
            <person name="Gruber A."/>
            <person name="Heijde M."/>
            <person name="Katinka M."/>
            <person name="Mock T."/>
            <person name="Valentin K."/>
            <person name="Verret F."/>
            <person name="Berges J.A."/>
            <person name="Brownlee C."/>
            <person name="Cadoret J.P."/>
            <person name="Chiovitti A."/>
            <person name="Choi C.J."/>
            <person name="Coesel S."/>
            <person name="De Martino A."/>
            <person name="Detter J.C."/>
            <person name="Durkin C."/>
            <person name="Falciatore A."/>
            <person name="Fournet J."/>
            <person name="Haruta M."/>
            <person name="Huysman M.J."/>
            <person name="Jenkins B.D."/>
            <person name="Jiroutova K."/>
            <person name="Jorgensen R.E."/>
            <person name="Joubert Y."/>
            <person name="Kaplan A."/>
            <person name="Kroger N."/>
            <person name="Kroth P.G."/>
            <person name="La Roche J."/>
            <person name="Lindquist E."/>
            <person name="Lommer M."/>
            <person name="Martin-Jezequel V."/>
            <person name="Lopez P.J."/>
            <person name="Lucas S."/>
            <person name="Mangogna M."/>
            <person name="McGinnis K."/>
            <person name="Medlin L.K."/>
            <person name="Montsant A."/>
            <person name="Oudot-Le Secq M.P."/>
            <person name="Napoli C."/>
            <person name="Obornik M."/>
            <person name="Parker M.S."/>
            <person name="Petit J.L."/>
            <person name="Porcel B.M."/>
            <person name="Poulsen N."/>
            <person name="Robison M."/>
            <person name="Rychlewski L."/>
            <person name="Rynearson T.A."/>
            <person name="Schmutz J."/>
            <person name="Shapiro H."/>
            <person name="Siaut M."/>
            <person name="Stanley M."/>
            <person name="Sussman M.R."/>
            <person name="Taylor A.R."/>
            <person name="Vardi A."/>
            <person name="von Dassow P."/>
            <person name="Vyverman W."/>
            <person name="Willis A."/>
            <person name="Wyrwicz L.S."/>
            <person name="Rokhsar D.S."/>
            <person name="Weissenbach J."/>
            <person name="Armbrust E.V."/>
            <person name="Green B.R."/>
            <person name="Van de Peer Y."/>
            <person name="Grigoriev I.V."/>
        </authorList>
    </citation>
    <scope>NUCLEOTIDE SEQUENCE [LARGE SCALE GENOMIC DNA]</scope>
    <source>
        <strain evidence="6 7">CCAP 1055/1</strain>
    </source>
</reference>